<protein>
    <submittedName>
        <fullName evidence="1">Uncharacterized protein</fullName>
    </submittedName>
</protein>
<dbReference type="RefSeq" id="YP_009820976.1">
    <property type="nucleotide sequence ID" value="NC_048171.1"/>
</dbReference>
<dbReference type="EMBL" id="MK016662">
    <property type="protein sequence ID" value="QBP05839.1"/>
    <property type="molecule type" value="Genomic_DNA"/>
</dbReference>
<dbReference type="Proteomes" id="UP000295590">
    <property type="component" value="Segment"/>
</dbReference>
<sequence length="105" mass="12488">MSGKKRKYFSNNWRKIKDLPDKFIPQLEYEDVLEKNWSLVPNKNIIIRCENKDTGKVKEFSFQREKACVNRIESMQDTHDITICTDEIIGVVTNLKDELDEPDFY</sequence>
<evidence type="ECO:0000313" key="2">
    <source>
        <dbReference type="Proteomes" id="UP000295590"/>
    </source>
</evidence>
<dbReference type="GeneID" id="55012423"/>
<reference evidence="1 2" key="1">
    <citation type="submission" date="2018-10" db="EMBL/GenBank/DDBJ databases">
        <title>Isolation and Genetic Analysis of a Novel Cyanophage S-LB68 from the Huang Bohai.</title>
        <authorList>
            <person name="Liu X."/>
        </authorList>
    </citation>
    <scope>NUCLEOTIDE SEQUENCE [LARGE SCALE GENOMIC DNA]</scope>
</reference>
<dbReference type="KEGG" id="vg:55012423"/>
<accession>A0A482IC98</accession>
<name>A0A482IC98_9CAUD</name>
<organism evidence="1 2">
    <name type="scientific">Synechococcus phage S-B28</name>
    <dbReference type="NCBI Taxonomy" id="2545435"/>
    <lineage>
        <taxon>Viruses</taxon>
        <taxon>Duplodnaviria</taxon>
        <taxon>Heunggongvirae</taxon>
        <taxon>Uroviricota</taxon>
        <taxon>Caudoviricetes</taxon>
        <taxon>Autographivirales</taxon>
        <taxon>Sechaudvirinae</taxon>
        <taxon>Qadamvirus</taxon>
        <taxon>Qadamvirus SB28</taxon>
    </lineage>
</organism>
<proteinExistence type="predicted"/>
<evidence type="ECO:0000313" key="1">
    <source>
        <dbReference type="EMBL" id="QBP05839.1"/>
    </source>
</evidence>
<keyword evidence="2" id="KW-1185">Reference proteome</keyword>